<proteinExistence type="predicted"/>
<dbReference type="Pfam" id="PF19780">
    <property type="entry name" value="DUF6265"/>
    <property type="match status" value="1"/>
</dbReference>
<evidence type="ECO:0000313" key="3">
    <source>
        <dbReference type="Proteomes" id="UP000198596"/>
    </source>
</evidence>
<dbReference type="InterPro" id="IPR046232">
    <property type="entry name" value="DUF6265"/>
</dbReference>
<sequence length="159" mass="18089">MFQKTTFLLLLLAIVSCKDSDANEKEKIKAANWLLGNWESKSVESNLTENWKKVNDSTFQAESYFIKEKDTLHFESITLQQKGEELTYSAAVKGQNNDKPVAFKLTTATEKQMVFENPKHDYPQKISYTQITPDSLVAKISGVQQGKPSSEQFSMKKIK</sequence>
<dbReference type="OrthoDB" id="5382295at2"/>
<dbReference type="EMBL" id="FONQ01000004">
    <property type="protein sequence ID" value="SFE80034.1"/>
    <property type="molecule type" value="Genomic_DNA"/>
</dbReference>
<dbReference type="AlphaFoldDB" id="A0A1I2DHP6"/>
<protein>
    <recommendedName>
        <fullName evidence="1">DUF6265 domain-containing protein</fullName>
    </recommendedName>
</protein>
<feature type="domain" description="DUF6265" evidence="1">
    <location>
        <begin position="32"/>
        <end position="141"/>
    </location>
</feature>
<keyword evidence="3" id="KW-1185">Reference proteome</keyword>
<organism evidence="2 3">
    <name type="scientific">Flavobacterium xueshanense</name>
    <dbReference type="NCBI Taxonomy" id="935223"/>
    <lineage>
        <taxon>Bacteria</taxon>
        <taxon>Pseudomonadati</taxon>
        <taxon>Bacteroidota</taxon>
        <taxon>Flavobacteriia</taxon>
        <taxon>Flavobacteriales</taxon>
        <taxon>Flavobacteriaceae</taxon>
        <taxon>Flavobacterium</taxon>
    </lineage>
</organism>
<evidence type="ECO:0000313" key="2">
    <source>
        <dbReference type="EMBL" id="SFE80034.1"/>
    </source>
</evidence>
<dbReference type="PROSITE" id="PS51257">
    <property type="entry name" value="PROKAR_LIPOPROTEIN"/>
    <property type="match status" value="1"/>
</dbReference>
<dbReference type="RefSeq" id="WP_091203871.1">
    <property type="nucleotide sequence ID" value="NZ_FONQ01000004.1"/>
</dbReference>
<evidence type="ECO:0000259" key="1">
    <source>
        <dbReference type="Pfam" id="PF19780"/>
    </source>
</evidence>
<reference evidence="3" key="1">
    <citation type="submission" date="2016-10" db="EMBL/GenBank/DDBJ databases">
        <authorList>
            <person name="Varghese N."/>
            <person name="Submissions S."/>
        </authorList>
    </citation>
    <scope>NUCLEOTIDE SEQUENCE [LARGE SCALE GENOMIC DNA]</scope>
    <source>
        <strain evidence="3">CGMCC 1.9227</strain>
    </source>
</reference>
<dbReference type="STRING" id="935223.SAMN04488131_10475"/>
<name>A0A1I2DHP6_9FLAO</name>
<accession>A0A1I2DHP6</accession>
<gene>
    <name evidence="2" type="ORF">SAMN04488131_10475</name>
</gene>
<dbReference type="Proteomes" id="UP000198596">
    <property type="component" value="Unassembled WGS sequence"/>
</dbReference>